<protein>
    <submittedName>
        <fullName evidence="1">Uncharacterized protein</fullName>
    </submittedName>
</protein>
<evidence type="ECO:0000313" key="2">
    <source>
        <dbReference type="Proteomes" id="UP001218218"/>
    </source>
</evidence>
<proteinExistence type="predicted"/>
<dbReference type="Proteomes" id="UP001218218">
    <property type="component" value="Unassembled WGS sequence"/>
</dbReference>
<name>A0AAD7A6B5_9AGAR</name>
<sequence length="328" mass="36743">MSPQAVIGLSWAEWANLAQGCRCCFASQVEAAMSQALAWVYDEPQEKLLLLITCSSCTNYAIVKATSEHIIPPAVGTGPTPSKFRKLFGLLSIKDLSLAGHVVAALCGTLEVFQREYRKSTRAERGKFHTSYFLQTLLMFVGLLEKKHILNNFIFIPFSHKAKSLQEVKREYVHDEEKLWIHASLSWLKITTSDPSAKIILVKALEMKDPVLPLGPLLPAFMQRWGITSFIDRKPTVGKEILGQLIHSTLSDISIGLEVVNTMLMKLPKTPIWVDDHSMIITIAACCHTSIFHWGENERATVLPSCDTFSSVLEHHTALEELALPMWM</sequence>
<reference evidence="1" key="1">
    <citation type="submission" date="2023-03" db="EMBL/GenBank/DDBJ databases">
        <title>Massive genome expansion in bonnet fungi (Mycena s.s.) driven by repeated elements and novel gene families across ecological guilds.</title>
        <authorList>
            <consortium name="Lawrence Berkeley National Laboratory"/>
            <person name="Harder C.B."/>
            <person name="Miyauchi S."/>
            <person name="Viragh M."/>
            <person name="Kuo A."/>
            <person name="Thoen E."/>
            <person name="Andreopoulos B."/>
            <person name="Lu D."/>
            <person name="Skrede I."/>
            <person name="Drula E."/>
            <person name="Henrissat B."/>
            <person name="Morin E."/>
            <person name="Kohler A."/>
            <person name="Barry K."/>
            <person name="LaButti K."/>
            <person name="Morin E."/>
            <person name="Salamov A."/>
            <person name="Lipzen A."/>
            <person name="Mereny Z."/>
            <person name="Hegedus B."/>
            <person name="Baldrian P."/>
            <person name="Stursova M."/>
            <person name="Weitz H."/>
            <person name="Taylor A."/>
            <person name="Grigoriev I.V."/>
            <person name="Nagy L.G."/>
            <person name="Martin F."/>
            <person name="Kauserud H."/>
        </authorList>
    </citation>
    <scope>NUCLEOTIDE SEQUENCE</scope>
    <source>
        <strain evidence="1">CBHHK002</strain>
    </source>
</reference>
<keyword evidence="2" id="KW-1185">Reference proteome</keyword>
<dbReference type="AlphaFoldDB" id="A0AAD7A6B5"/>
<organism evidence="1 2">
    <name type="scientific">Mycena albidolilacea</name>
    <dbReference type="NCBI Taxonomy" id="1033008"/>
    <lineage>
        <taxon>Eukaryota</taxon>
        <taxon>Fungi</taxon>
        <taxon>Dikarya</taxon>
        <taxon>Basidiomycota</taxon>
        <taxon>Agaricomycotina</taxon>
        <taxon>Agaricomycetes</taxon>
        <taxon>Agaricomycetidae</taxon>
        <taxon>Agaricales</taxon>
        <taxon>Marasmiineae</taxon>
        <taxon>Mycenaceae</taxon>
        <taxon>Mycena</taxon>
    </lineage>
</organism>
<gene>
    <name evidence="1" type="ORF">DFH08DRAFT_807186</name>
</gene>
<dbReference type="EMBL" id="JARIHO010000015">
    <property type="protein sequence ID" value="KAJ7349848.1"/>
    <property type="molecule type" value="Genomic_DNA"/>
</dbReference>
<comment type="caution">
    <text evidence="1">The sequence shown here is derived from an EMBL/GenBank/DDBJ whole genome shotgun (WGS) entry which is preliminary data.</text>
</comment>
<evidence type="ECO:0000313" key="1">
    <source>
        <dbReference type="EMBL" id="KAJ7349848.1"/>
    </source>
</evidence>
<accession>A0AAD7A6B5</accession>